<evidence type="ECO:0000256" key="4">
    <source>
        <dbReference type="ARBA" id="ARBA00022842"/>
    </source>
</evidence>
<keyword evidence="3 9" id="KW-0812">Transmembrane</keyword>
<dbReference type="GO" id="GO:0012505">
    <property type="term" value="C:endomembrane system"/>
    <property type="evidence" value="ECO:0007669"/>
    <property type="project" value="UniProtKB-SubCell"/>
</dbReference>
<dbReference type="GO" id="GO:0016020">
    <property type="term" value="C:membrane"/>
    <property type="evidence" value="ECO:0007669"/>
    <property type="project" value="InterPro"/>
</dbReference>
<sequence length="627" mass="62427">MALSLMAYAHEGARAVLGDRRAKTLVLLGLAEALCAGGVLGWGMALAFVAGLAAVVYGVLALRWIGAKPQGDDRLRQAASGPGRAIRSCWESRYPGLAKFGGAGFVLIALTLGWAVAWGCALGVALAGWLVWAGVEVPALARHRAVEAARSGAGPAFAVVLRGGAALGGLALGLGVLGLAGYYSLLMAADAQEALRPLVGVAFGVSLVALAARLEAWAGGGAAVVLDLCETYIATLVATMLLGGSLAAEAGRAYPLVLAGVGLAAALAAVAVARLDKGRKIVETLYQTALLAVGLALVVDYPATLAAFAGVGAEVSAHGVFFAAVLGGALTLLLAVLAEYHADNGRGPVRRIVEADAIGPAARIGAGFAVVLRSTTGPVLAVCACLWGAHQAAGLYGIAVAATALVSLAGVFVMLDAYGSGLDGLAAQAGLPKTARDATATLDAAGAAVRPVVRAYTVGAAGLAALALFFAYARGPGGAVALDLGDYRVVIGVFVGGLLPYLFGGLLMEAAGRAGRDIQESLVPAALPLAVPVLVGVALGKAALGGLMVGVIVTGLFLAVAMLIGGAAWESAKRYFGNSVRAKSGPESGADPVGGGEDGFYQAVVGPALPPLMKLVNLVALLIVSWL</sequence>
<feature type="transmembrane region" description="Helical" evidence="9">
    <location>
        <begin position="455"/>
        <end position="475"/>
    </location>
</feature>
<dbReference type="GO" id="GO:0009678">
    <property type="term" value="F:diphosphate hydrolysis-driven proton transmembrane transporter activity"/>
    <property type="evidence" value="ECO:0007669"/>
    <property type="project" value="InterPro"/>
</dbReference>
<evidence type="ECO:0000256" key="1">
    <source>
        <dbReference type="ARBA" id="ARBA00004127"/>
    </source>
</evidence>
<keyword evidence="4" id="KW-0460">Magnesium</keyword>
<keyword evidence="2" id="KW-0813">Transport</keyword>
<keyword evidence="7" id="KW-0406">Ion transport</keyword>
<dbReference type="GO" id="GO:0004427">
    <property type="term" value="F:inorganic diphosphate phosphatase activity"/>
    <property type="evidence" value="ECO:0007669"/>
    <property type="project" value="InterPro"/>
</dbReference>
<evidence type="ECO:0000256" key="8">
    <source>
        <dbReference type="ARBA" id="ARBA00023136"/>
    </source>
</evidence>
<feature type="transmembrane region" description="Helical" evidence="9">
    <location>
        <begin position="395"/>
        <end position="415"/>
    </location>
</feature>
<dbReference type="AlphaFoldDB" id="A0A1Y6D1J6"/>
<feature type="transmembrane region" description="Helical" evidence="9">
    <location>
        <begin position="522"/>
        <end position="540"/>
    </location>
</feature>
<feature type="transmembrane region" description="Helical" evidence="9">
    <location>
        <begin position="194"/>
        <end position="212"/>
    </location>
</feature>
<dbReference type="PANTHER" id="PTHR31998">
    <property type="entry name" value="K(+)-INSENSITIVE PYROPHOSPHATE-ENERGIZED PROTON PUMP"/>
    <property type="match status" value="1"/>
</dbReference>
<dbReference type="Proteomes" id="UP000192923">
    <property type="component" value="Unassembled WGS sequence"/>
</dbReference>
<keyword evidence="8 9" id="KW-0472">Membrane</keyword>
<evidence type="ECO:0000256" key="7">
    <source>
        <dbReference type="ARBA" id="ARBA00023065"/>
    </source>
</evidence>
<feature type="transmembrane region" description="Helical" evidence="9">
    <location>
        <begin position="285"/>
        <end position="308"/>
    </location>
</feature>
<evidence type="ECO:0000313" key="10">
    <source>
        <dbReference type="EMBL" id="SMF93855.1"/>
    </source>
</evidence>
<feature type="transmembrane region" description="Helical" evidence="9">
    <location>
        <begin position="153"/>
        <end position="182"/>
    </location>
</feature>
<dbReference type="RefSeq" id="WP_085210746.1">
    <property type="nucleotide sequence ID" value="NZ_FXAM01000001.1"/>
</dbReference>
<gene>
    <name evidence="10" type="ORF">SAMN02949497_1149</name>
</gene>
<dbReference type="EMBL" id="FXAM01000001">
    <property type="protein sequence ID" value="SMF93855.1"/>
    <property type="molecule type" value="Genomic_DNA"/>
</dbReference>
<dbReference type="InterPro" id="IPR004131">
    <property type="entry name" value="PPase-energised_H-pump"/>
</dbReference>
<evidence type="ECO:0000256" key="9">
    <source>
        <dbReference type="SAM" id="Phobius"/>
    </source>
</evidence>
<reference evidence="10 11" key="1">
    <citation type="submission" date="2016-12" db="EMBL/GenBank/DDBJ databases">
        <authorList>
            <person name="Song W.-J."/>
            <person name="Kurnit D.M."/>
        </authorList>
    </citation>
    <scope>NUCLEOTIDE SEQUENCE [LARGE SCALE GENOMIC DNA]</scope>
    <source>
        <strain evidence="10 11">175</strain>
    </source>
</reference>
<dbReference type="STRING" id="1760988.SAMN02949497_1149"/>
<accession>A0A1Y6D1J6</accession>
<feature type="transmembrane region" description="Helical" evidence="9">
    <location>
        <begin position="253"/>
        <end position="273"/>
    </location>
</feature>
<evidence type="ECO:0000256" key="6">
    <source>
        <dbReference type="ARBA" id="ARBA00022989"/>
    </source>
</evidence>
<feature type="transmembrane region" description="Helical" evidence="9">
    <location>
        <begin position="361"/>
        <end position="389"/>
    </location>
</feature>
<feature type="transmembrane region" description="Helical" evidence="9">
    <location>
        <begin position="320"/>
        <end position="340"/>
    </location>
</feature>
<feature type="transmembrane region" description="Helical" evidence="9">
    <location>
        <begin position="45"/>
        <end position="66"/>
    </location>
</feature>
<evidence type="ECO:0000256" key="3">
    <source>
        <dbReference type="ARBA" id="ARBA00022692"/>
    </source>
</evidence>
<keyword evidence="5" id="KW-1278">Translocase</keyword>
<comment type="subcellular location">
    <subcellularLocation>
        <location evidence="1">Endomembrane system</location>
        <topology evidence="1">Multi-pass membrane protein</topology>
    </subcellularLocation>
</comment>
<dbReference type="Pfam" id="PF03030">
    <property type="entry name" value="H_PPase"/>
    <property type="match status" value="2"/>
</dbReference>
<protein>
    <submittedName>
        <fullName evidence="10">K(+)-stimulated pyrophosphate-energized sodium pump</fullName>
    </submittedName>
</protein>
<organism evidence="10 11">
    <name type="scientific">Methylomagnum ishizawai</name>
    <dbReference type="NCBI Taxonomy" id="1760988"/>
    <lineage>
        <taxon>Bacteria</taxon>
        <taxon>Pseudomonadati</taxon>
        <taxon>Pseudomonadota</taxon>
        <taxon>Gammaproteobacteria</taxon>
        <taxon>Methylococcales</taxon>
        <taxon>Methylococcaceae</taxon>
        <taxon>Methylomagnum</taxon>
    </lineage>
</organism>
<evidence type="ECO:0000256" key="2">
    <source>
        <dbReference type="ARBA" id="ARBA00022448"/>
    </source>
</evidence>
<keyword evidence="6 9" id="KW-1133">Transmembrane helix</keyword>
<dbReference type="PIRSF" id="PIRSF001265">
    <property type="entry name" value="H+-PPase"/>
    <property type="match status" value="1"/>
</dbReference>
<feature type="transmembrane region" description="Helical" evidence="9">
    <location>
        <begin position="97"/>
        <end position="116"/>
    </location>
</feature>
<feature type="transmembrane region" description="Helical" evidence="9">
    <location>
        <begin position="224"/>
        <end position="247"/>
    </location>
</feature>
<feature type="transmembrane region" description="Helical" evidence="9">
    <location>
        <begin position="487"/>
        <end position="510"/>
    </location>
</feature>
<evidence type="ECO:0000313" key="11">
    <source>
        <dbReference type="Proteomes" id="UP000192923"/>
    </source>
</evidence>
<keyword evidence="11" id="KW-1185">Reference proteome</keyword>
<evidence type="ECO:0000256" key="5">
    <source>
        <dbReference type="ARBA" id="ARBA00022967"/>
    </source>
</evidence>
<feature type="transmembrane region" description="Helical" evidence="9">
    <location>
        <begin position="546"/>
        <end position="569"/>
    </location>
</feature>
<name>A0A1Y6D1J6_9GAMM</name>
<proteinExistence type="predicted"/>